<dbReference type="Proteomes" id="UP000377595">
    <property type="component" value="Unassembled WGS sequence"/>
</dbReference>
<sequence>MARITVIGGTGYAGAAIVREAAARGHEVTAYSRNAPADPVTGVRYRQGSVLDDAVRARSVEEADVIVSALSPRGELAGELVAVDTRLGELAAAAGARFGVIGGFSSLRLAPGGPRIVEGGEVPPQFAAEAEEMATVADALLAVPESLDWFYVSPAAEYGAHVPGEAIGAFRTGGDVAFFDDGGKSAISGPDFATAVVDEIERPKHHRAHFSVAY</sequence>
<proteinExistence type="predicted"/>
<dbReference type="InterPro" id="IPR036291">
    <property type="entry name" value="NAD(P)-bd_dom_sf"/>
</dbReference>
<dbReference type="PANTHER" id="PTHR43355">
    <property type="entry name" value="FLAVIN REDUCTASE (NADPH)"/>
    <property type="match status" value="1"/>
</dbReference>
<dbReference type="InterPro" id="IPR016040">
    <property type="entry name" value="NAD(P)-bd_dom"/>
</dbReference>
<keyword evidence="3" id="KW-1185">Reference proteome</keyword>
<dbReference type="Pfam" id="PF13460">
    <property type="entry name" value="NAD_binding_10"/>
    <property type="match status" value="1"/>
</dbReference>
<dbReference type="SUPFAM" id="SSF51735">
    <property type="entry name" value="NAD(P)-binding Rossmann-fold domains"/>
    <property type="match status" value="1"/>
</dbReference>
<dbReference type="InterPro" id="IPR051606">
    <property type="entry name" value="Polyketide_Oxido-like"/>
</dbReference>
<dbReference type="Gene3D" id="3.40.50.720">
    <property type="entry name" value="NAD(P)-binding Rossmann-like Domain"/>
    <property type="match status" value="1"/>
</dbReference>
<dbReference type="RefSeq" id="WP_155351499.1">
    <property type="nucleotide sequence ID" value="NZ_BAAAHM010000046.1"/>
</dbReference>
<name>A0A5M3Y4J8_9ACTN</name>
<accession>A0A5M3Y4J8</accession>
<evidence type="ECO:0000259" key="1">
    <source>
        <dbReference type="Pfam" id="PF13460"/>
    </source>
</evidence>
<evidence type="ECO:0000313" key="3">
    <source>
        <dbReference type="Proteomes" id="UP000377595"/>
    </source>
</evidence>
<dbReference type="AlphaFoldDB" id="A0A5M3Y4J8"/>
<feature type="domain" description="NAD(P)-binding" evidence="1">
    <location>
        <begin position="8"/>
        <end position="157"/>
    </location>
</feature>
<reference evidence="2 3" key="1">
    <citation type="submission" date="2019-10" db="EMBL/GenBank/DDBJ databases">
        <title>Whole genome shotgun sequence of Acrocarpospora pleiomorpha NBRC 16267.</title>
        <authorList>
            <person name="Ichikawa N."/>
            <person name="Kimura A."/>
            <person name="Kitahashi Y."/>
            <person name="Komaki H."/>
            <person name="Oguchi A."/>
        </authorList>
    </citation>
    <scope>NUCLEOTIDE SEQUENCE [LARGE SCALE GENOMIC DNA]</scope>
    <source>
        <strain evidence="2 3">NBRC 16267</strain>
    </source>
</reference>
<gene>
    <name evidence="2" type="ORF">Aple_097100</name>
</gene>
<organism evidence="2 3">
    <name type="scientific">Acrocarpospora pleiomorpha</name>
    <dbReference type="NCBI Taxonomy" id="90975"/>
    <lineage>
        <taxon>Bacteria</taxon>
        <taxon>Bacillati</taxon>
        <taxon>Actinomycetota</taxon>
        <taxon>Actinomycetes</taxon>
        <taxon>Streptosporangiales</taxon>
        <taxon>Streptosporangiaceae</taxon>
        <taxon>Acrocarpospora</taxon>
    </lineage>
</organism>
<dbReference type="GO" id="GO:0016646">
    <property type="term" value="F:oxidoreductase activity, acting on the CH-NH group of donors, NAD or NADP as acceptor"/>
    <property type="evidence" value="ECO:0007669"/>
    <property type="project" value="TreeGrafter"/>
</dbReference>
<evidence type="ECO:0000313" key="2">
    <source>
        <dbReference type="EMBL" id="GES26811.1"/>
    </source>
</evidence>
<dbReference type="EMBL" id="BLAF01000098">
    <property type="protein sequence ID" value="GES26811.1"/>
    <property type="molecule type" value="Genomic_DNA"/>
</dbReference>
<protein>
    <submittedName>
        <fullName evidence="2">NAD-dependent epimerase</fullName>
    </submittedName>
</protein>
<dbReference type="PANTHER" id="PTHR43355:SF2">
    <property type="entry name" value="FLAVIN REDUCTASE (NADPH)"/>
    <property type="match status" value="1"/>
</dbReference>
<comment type="caution">
    <text evidence="2">The sequence shown here is derived from an EMBL/GenBank/DDBJ whole genome shotgun (WGS) entry which is preliminary data.</text>
</comment>
<dbReference type="OrthoDB" id="3191258at2"/>